<dbReference type="GO" id="GO:0043565">
    <property type="term" value="F:sequence-specific DNA binding"/>
    <property type="evidence" value="ECO:0007669"/>
    <property type="project" value="InterPro"/>
</dbReference>
<evidence type="ECO:0000313" key="7">
    <source>
        <dbReference type="EMBL" id="ANY65900.1"/>
    </source>
</evidence>
<evidence type="ECO:0000259" key="6">
    <source>
        <dbReference type="PROSITE" id="PS50983"/>
    </source>
</evidence>
<dbReference type="PANTHER" id="PTHR43280">
    <property type="entry name" value="ARAC-FAMILY TRANSCRIPTIONAL REGULATOR"/>
    <property type="match status" value="1"/>
</dbReference>
<dbReference type="AlphaFoldDB" id="A0A1B2DDX3"/>
<reference evidence="7" key="1">
    <citation type="submission" date="2016-08" db="EMBL/GenBank/DDBJ databases">
        <title>Complete Genome Seqeunce of Paenibacillus sp. BIHB 4019 from tea rhizoplane.</title>
        <authorList>
            <person name="Thakur R."/>
            <person name="Swarnkar M.K."/>
            <person name="Gulati A."/>
        </authorList>
    </citation>
    <scope>NUCLEOTIDE SEQUENCE [LARGE SCALE GENOMIC DNA]</scope>
    <source>
        <strain evidence="7">BIHB4019</strain>
    </source>
</reference>
<dbReference type="PROSITE" id="PS00041">
    <property type="entry name" value="HTH_ARAC_FAMILY_1"/>
    <property type="match status" value="1"/>
</dbReference>
<dbReference type="Gene3D" id="3.40.50.1980">
    <property type="entry name" value="Nitrogenase molybdenum iron protein domain"/>
    <property type="match status" value="2"/>
</dbReference>
<accession>A0A1B2DDX3</accession>
<dbReference type="Pfam" id="PF12833">
    <property type="entry name" value="HTH_18"/>
    <property type="match status" value="1"/>
</dbReference>
<name>A0A1B2DDX3_9BACL</name>
<feature type="domain" description="Fe/B12 periplasmic-binding" evidence="6">
    <location>
        <begin position="282"/>
        <end position="546"/>
    </location>
</feature>
<dbReference type="SUPFAM" id="SSF53807">
    <property type="entry name" value="Helical backbone' metal receptor"/>
    <property type="match status" value="1"/>
</dbReference>
<evidence type="ECO:0000256" key="3">
    <source>
        <dbReference type="ARBA" id="ARBA00023163"/>
    </source>
</evidence>
<dbReference type="InterPro" id="IPR037923">
    <property type="entry name" value="HTH-like"/>
</dbReference>
<dbReference type="InterPro" id="IPR002491">
    <property type="entry name" value="ABC_transptr_periplasmic_BD"/>
</dbReference>
<dbReference type="InterPro" id="IPR009057">
    <property type="entry name" value="Homeodomain-like_sf"/>
</dbReference>
<keyword evidence="1" id="KW-0805">Transcription regulation</keyword>
<keyword evidence="2" id="KW-0238">DNA-binding</keyword>
<dbReference type="PROSITE" id="PS01124">
    <property type="entry name" value="HTH_ARAC_FAMILY_2"/>
    <property type="match status" value="1"/>
</dbReference>
<dbReference type="EMBL" id="CP016808">
    <property type="protein sequence ID" value="ANY65900.1"/>
    <property type="molecule type" value="Genomic_DNA"/>
</dbReference>
<evidence type="ECO:0000256" key="1">
    <source>
        <dbReference type="ARBA" id="ARBA00023015"/>
    </source>
</evidence>
<dbReference type="InterPro" id="IPR018062">
    <property type="entry name" value="HTH_AraC-typ_CS"/>
</dbReference>
<dbReference type="InterPro" id="IPR020449">
    <property type="entry name" value="Tscrpt_reg_AraC-type_HTH"/>
</dbReference>
<feature type="domain" description="HTH araC/xylS-type" evidence="5">
    <location>
        <begin position="180"/>
        <end position="278"/>
    </location>
</feature>
<proteinExistence type="predicted"/>
<dbReference type="SMART" id="SM00342">
    <property type="entry name" value="HTH_ARAC"/>
    <property type="match status" value="1"/>
</dbReference>
<sequence>MKQQDTAIALAGPASFYTLETIERGGLPVSAPPVRHYANSYMLLFAAGGTGFIHIEGEAFDFGIGKCFLIHPDSMWSIELAAAYGDGAYYRLDFTIGAGHLGDQVTGGLLPHKNELVCTPFAKAMELVEQLYASRHDSGELRRFSRYVRFQELLLMLFSQNTEDTVANKKKASTEQQGLALSIQYIHEHYQDVLTVEGLSDMAGIERWKYARLFKGATGEGPLHYLNSIRIDQAKKWLLKGEDNLSEIALHTGFSNEYYFNRRFKQLVGISPGQYRRSHREQLRVVAPYLEDFIVALGMLPVAQYSHAKWGKQDYLALEQIPTFDEFSGDFSALSHYAPDFILLLDRYAQSQYTECRQISNTCVLSELSENWRTLLRTVADYFGRVGQAEQVIAEYEKKAKAARQTLRRSRQGETVAFLRISADSIYQYTDRGRGFAAAVLYGDLGLCPSPAVQLGPIPSKTVGSRMIKVTLEELALLSADHLFITFDKWHSQAEGEERRLLEQPEWRSLPAVQNSCVYEVDFLTWMNNGVISNSKKIDDILRALA</sequence>
<dbReference type="RefSeq" id="WP_237163372.1">
    <property type="nucleotide sequence ID" value="NZ_CP016808.1"/>
</dbReference>
<evidence type="ECO:0000256" key="4">
    <source>
        <dbReference type="SAM" id="Coils"/>
    </source>
</evidence>
<feature type="coiled-coil region" evidence="4">
    <location>
        <begin position="386"/>
        <end position="413"/>
    </location>
</feature>
<organism evidence="7">
    <name type="scientific">Paenibacillus sp. BIHB 4019</name>
    <dbReference type="NCBI Taxonomy" id="1870819"/>
    <lineage>
        <taxon>Bacteria</taxon>
        <taxon>Bacillati</taxon>
        <taxon>Bacillota</taxon>
        <taxon>Bacilli</taxon>
        <taxon>Bacillales</taxon>
        <taxon>Paenibacillaceae</taxon>
        <taxon>Paenibacillus</taxon>
    </lineage>
</organism>
<protein>
    <submittedName>
        <fullName evidence="7">AraC family transcriptional regulator</fullName>
    </submittedName>
</protein>
<dbReference type="InterPro" id="IPR018060">
    <property type="entry name" value="HTH_AraC"/>
</dbReference>
<evidence type="ECO:0000256" key="2">
    <source>
        <dbReference type="ARBA" id="ARBA00023125"/>
    </source>
</evidence>
<dbReference type="PRINTS" id="PR00032">
    <property type="entry name" value="HTHARAC"/>
</dbReference>
<gene>
    <name evidence="7" type="ORF">BBD42_05015</name>
</gene>
<dbReference type="Gene3D" id="1.10.10.60">
    <property type="entry name" value="Homeodomain-like"/>
    <property type="match status" value="2"/>
</dbReference>
<keyword evidence="4" id="KW-0175">Coiled coil</keyword>
<keyword evidence="3" id="KW-0804">Transcription</keyword>
<evidence type="ECO:0000259" key="5">
    <source>
        <dbReference type="PROSITE" id="PS01124"/>
    </source>
</evidence>
<dbReference type="SUPFAM" id="SSF51215">
    <property type="entry name" value="Regulatory protein AraC"/>
    <property type="match status" value="1"/>
</dbReference>
<dbReference type="SUPFAM" id="SSF46689">
    <property type="entry name" value="Homeodomain-like"/>
    <property type="match status" value="2"/>
</dbReference>
<dbReference type="GO" id="GO:0003700">
    <property type="term" value="F:DNA-binding transcription factor activity"/>
    <property type="evidence" value="ECO:0007669"/>
    <property type="project" value="InterPro"/>
</dbReference>
<dbReference type="PROSITE" id="PS50983">
    <property type="entry name" value="FE_B12_PBP"/>
    <property type="match status" value="1"/>
</dbReference>
<dbReference type="Pfam" id="PF01497">
    <property type="entry name" value="Peripla_BP_2"/>
    <property type="match status" value="1"/>
</dbReference>
<dbReference type="PANTHER" id="PTHR43280:SF28">
    <property type="entry name" value="HTH-TYPE TRANSCRIPTIONAL ACTIVATOR RHAS"/>
    <property type="match status" value="1"/>
</dbReference>